<dbReference type="EMBL" id="ML211074">
    <property type="protein sequence ID" value="TFK89491.1"/>
    <property type="molecule type" value="Genomic_DNA"/>
</dbReference>
<evidence type="ECO:0000313" key="2">
    <source>
        <dbReference type="Proteomes" id="UP000308197"/>
    </source>
</evidence>
<sequence>MQQLGRDVGKDIDVDADMPIYQNMDKYLSVKLDCLSDYRLEHDIAKEMKECSTYLTQAKSVQVIDRADGHDPEAIIELAVRFLSGCAMRKQSAEGALCTLDAITDPEREMARSSRKITSPELMAQAYSLAAHAQYQKFIASPIERQDIETDEHLFCRSETRRLGYGQPPLTSLELAARHANESVKLGLVSHAVLTVGLTLRDLGESFGVNVSMLPEGAKRFRPLWREVARRVEEIHEEERKSRRSLEKKDRGGFVCAAEGCDERREQKSALRSCAGKCPPDLKPSYSWLYRIGPDTSSSASLGSSARSLKLRIRTRFASSWSSATKGQKRFILQR</sequence>
<dbReference type="STRING" id="1314778.A0A5C3PJN5"/>
<accession>A0A5C3PJN5</accession>
<name>A0A5C3PJN5_9APHY</name>
<gene>
    <name evidence="1" type="ORF">K466DRAFT_584546</name>
</gene>
<organism evidence="1 2">
    <name type="scientific">Polyporus arcularius HHB13444</name>
    <dbReference type="NCBI Taxonomy" id="1314778"/>
    <lineage>
        <taxon>Eukaryota</taxon>
        <taxon>Fungi</taxon>
        <taxon>Dikarya</taxon>
        <taxon>Basidiomycota</taxon>
        <taxon>Agaricomycotina</taxon>
        <taxon>Agaricomycetes</taxon>
        <taxon>Polyporales</taxon>
        <taxon>Polyporaceae</taxon>
        <taxon>Polyporus</taxon>
    </lineage>
</organism>
<protein>
    <submittedName>
        <fullName evidence="1">Uncharacterized protein</fullName>
    </submittedName>
</protein>
<dbReference type="Proteomes" id="UP000308197">
    <property type="component" value="Unassembled WGS sequence"/>
</dbReference>
<keyword evidence="2" id="KW-1185">Reference proteome</keyword>
<evidence type="ECO:0000313" key="1">
    <source>
        <dbReference type="EMBL" id="TFK89491.1"/>
    </source>
</evidence>
<reference evidence="1 2" key="1">
    <citation type="journal article" date="2019" name="Nat. Ecol. Evol.">
        <title>Megaphylogeny resolves global patterns of mushroom evolution.</title>
        <authorList>
            <person name="Varga T."/>
            <person name="Krizsan K."/>
            <person name="Foldi C."/>
            <person name="Dima B."/>
            <person name="Sanchez-Garcia M."/>
            <person name="Sanchez-Ramirez S."/>
            <person name="Szollosi G.J."/>
            <person name="Szarkandi J.G."/>
            <person name="Papp V."/>
            <person name="Albert L."/>
            <person name="Andreopoulos W."/>
            <person name="Angelini C."/>
            <person name="Antonin V."/>
            <person name="Barry K.W."/>
            <person name="Bougher N.L."/>
            <person name="Buchanan P."/>
            <person name="Buyck B."/>
            <person name="Bense V."/>
            <person name="Catcheside P."/>
            <person name="Chovatia M."/>
            <person name="Cooper J."/>
            <person name="Damon W."/>
            <person name="Desjardin D."/>
            <person name="Finy P."/>
            <person name="Geml J."/>
            <person name="Haridas S."/>
            <person name="Hughes K."/>
            <person name="Justo A."/>
            <person name="Karasinski D."/>
            <person name="Kautmanova I."/>
            <person name="Kiss B."/>
            <person name="Kocsube S."/>
            <person name="Kotiranta H."/>
            <person name="LaButti K.M."/>
            <person name="Lechner B.E."/>
            <person name="Liimatainen K."/>
            <person name="Lipzen A."/>
            <person name="Lukacs Z."/>
            <person name="Mihaltcheva S."/>
            <person name="Morgado L.N."/>
            <person name="Niskanen T."/>
            <person name="Noordeloos M.E."/>
            <person name="Ohm R.A."/>
            <person name="Ortiz-Santana B."/>
            <person name="Ovrebo C."/>
            <person name="Racz N."/>
            <person name="Riley R."/>
            <person name="Savchenko A."/>
            <person name="Shiryaev A."/>
            <person name="Soop K."/>
            <person name="Spirin V."/>
            <person name="Szebenyi C."/>
            <person name="Tomsovsky M."/>
            <person name="Tulloss R.E."/>
            <person name="Uehling J."/>
            <person name="Grigoriev I.V."/>
            <person name="Vagvolgyi C."/>
            <person name="Papp T."/>
            <person name="Martin F.M."/>
            <person name="Miettinen O."/>
            <person name="Hibbett D.S."/>
            <person name="Nagy L.G."/>
        </authorList>
    </citation>
    <scope>NUCLEOTIDE SEQUENCE [LARGE SCALE GENOMIC DNA]</scope>
    <source>
        <strain evidence="1 2">HHB13444</strain>
    </source>
</reference>
<proteinExistence type="predicted"/>
<dbReference type="InParanoid" id="A0A5C3PJN5"/>
<dbReference type="AlphaFoldDB" id="A0A5C3PJN5"/>